<dbReference type="Proteomes" id="UP001498476">
    <property type="component" value="Unassembled WGS sequence"/>
</dbReference>
<gene>
    <name evidence="2" type="ORF">QQX98_006959</name>
</gene>
<dbReference type="SUPFAM" id="SSF52047">
    <property type="entry name" value="RNI-like"/>
    <property type="match status" value="1"/>
</dbReference>
<evidence type="ECO:0000256" key="1">
    <source>
        <dbReference type="SAM" id="MobiDB-lite"/>
    </source>
</evidence>
<keyword evidence="3" id="KW-1185">Reference proteome</keyword>
<dbReference type="EMBL" id="JAZAVJ010000109">
    <property type="protein sequence ID" value="KAK7414173.1"/>
    <property type="molecule type" value="Genomic_DNA"/>
</dbReference>
<comment type="caution">
    <text evidence="2">The sequence shown here is derived from an EMBL/GenBank/DDBJ whole genome shotgun (WGS) entry which is preliminary data.</text>
</comment>
<protein>
    <recommendedName>
        <fullName evidence="4">F-box domain-containing protein</fullName>
    </recommendedName>
</protein>
<evidence type="ECO:0000313" key="3">
    <source>
        <dbReference type="Proteomes" id="UP001498476"/>
    </source>
</evidence>
<accession>A0ABR1GZA3</accession>
<sequence length="623" mass="71253">MPGDIASARTGHSGTHLSSLPQHLLLRIIQDDLISHDDVLALHLTCVALNHAASAVLFQRIRISPLRQDRDKFLAICRSPRLAEHVREVEWQELSWFPGYFRYLSTDDYFHRVPQTDPERADRGLYDRHDIDDGEDAIQLCDILDRTAADLFWLRVAPFDQDDTDHVAQHLEVVTQFQAEFCSALARLPHLHTLISRPMSPDRNLDWGEYPISVKLLQIHHSFRPTKNYQGPNQSNGGLFHFLLPAIEGPALSITRLLWEDEFPGASYSRQPSPAAFQRLETLSVSLVHTYGLEYDHLAENLNAATNVRHLSLGLQGMEDERGSYLLQRTLLRFSMEEKCSAWSRLLSLSLDSMPLADRLLLSVVESNAESLRHLYLRNCSVCVYSLKKLAEMPNLLLHSLRVDQDKESREFTVDENALLRFVNKLSLQRDDNDPFQARSAESRIVATVSTEDNAEESQDSKESICSDAGSDDSADHRIRTAPKWVWGRYFHKSIYGEVYCSRVPDSHPGGRRTQIWRFTSRDGIVGYGADPLWWFEEWDPEEGDVEEPTPYCEDLHAFYESRGMAVRDNGGLWDYLGEQSSAWELVRSLEPPEGAVKYDDQEGGDLARDDFRKEEKTYFGGF</sequence>
<organism evidence="2 3">
    <name type="scientific">Neonectria punicea</name>
    <dbReference type="NCBI Taxonomy" id="979145"/>
    <lineage>
        <taxon>Eukaryota</taxon>
        <taxon>Fungi</taxon>
        <taxon>Dikarya</taxon>
        <taxon>Ascomycota</taxon>
        <taxon>Pezizomycotina</taxon>
        <taxon>Sordariomycetes</taxon>
        <taxon>Hypocreomycetidae</taxon>
        <taxon>Hypocreales</taxon>
        <taxon>Nectriaceae</taxon>
        <taxon>Neonectria</taxon>
    </lineage>
</organism>
<name>A0ABR1GZA3_9HYPO</name>
<evidence type="ECO:0008006" key="4">
    <source>
        <dbReference type="Google" id="ProtNLM"/>
    </source>
</evidence>
<evidence type="ECO:0000313" key="2">
    <source>
        <dbReference type="EMBL" id="KAK7414173.1"/>
    </source>
</evidence>
<proteinExistence type="predicted"/>
<reference evidence="2 3" key="1">
    <citation type="journal article" date="2025" name="Microbiol. Resour. Announc.">
        <title>Draft genome sequences for Neonectria magnoliae and Neonectria punicea, canker pathogens of Liriodendron tulipifera and Acer saccharum in West Virginia.</title>
        <authorList>
            <person name="Petronek H.M."/>
            <person name="Kasson M.T."/>
            <person name="Metheny A.M."/>
            <person name="Stauder C.M."/>
            <person name="Lovett B."/>
            <person name="Lynch S.C."/>
            <person name="Garnas J.R."/>
            <person name="Kasson L.R."/>
            <person name="Stajich J.E."/>
        </authorList>
    </citation>
    <scope>NUCLEOTIDE SEQUENCE [LARGE SCALE GENOMIC DNA]</scope>
    <source>
        <strain evidence="2 3">NRRL 64653</strain>
    </source>
</reference>
<feature type="region of interest" description="Disordered" evidence="1">
    <location>
        <begin position="448"/>
        <end position="475"/>
    </location>
</feature>